<dbReference type="Proteomes" id="UP000663856">
    <property type="component" value="Unassembled WGS sequence"/>
</dbReference>
<dbReference type="SUPFAM" id="SSF53335">
    <property type="entry name" value="S-adenosyl-L-methionine-dependent methyltransferases"/>
    <property type="match status" value="1"/>
</dbReference>
<dbReference type="InterPro" id="IPR052514">
    <property type="entry name" value="SAM-dependent_MTase"/>
</dbReference>
<dbReference type="InterPro" id="IPR029063">
    <property type="entry name" value="SAM-dependent_MTases_sf"/>
</dbReference>
<dbReference type="AlphaFoldDB" id="A0A816E8C3"/>
<dbReference type="Gene3D" id="3.40.50.150">
    <property type="entry name" value="Vaccinia Virus protein VP39"/>
    <property type="match status" value="1"/>
</dbReference>
<evidence type="ECO:0000256" key="1">
    <source>
        <dbReference type="SAM" id="Phobius"/>
    </source>
</evidence>
<dbReference type="PANTHER" id="PTHR34203:SF15">
    <property type="entry name" value="SLL1173 PROTEIN"/>
    <property type="match status" value="1"/>
</dbReference>
<evidence type="ECO:0000313" key="5">
    <source>
        <dbReference type="Proteomes" id="UP000663834"/>
    </source>
</evidence>
<evidence type="ECO:0000313" key="3">
    <source>
        <dbReference type="EMBL" id="CAF1647090.1"/>
    </source>
</evidence>
<proteinExistence type="predicted"/>
<dbReference type="PANTHER" id="PTHR34203">
    <property type="entry name" value="METHYLTRANSFERASE, FKBM FAMILY PROTEIN"/>
    <property type="match status" value="1"/>
</dbReference>
<dbReference type="InterPro" id="IPR006342">
    <property type="entry name" value="FkbM_mtfrase"/>
</dbReference>
<dbReference type="CDD" id="cd02440">
    <property type="entry name" value="AdoMet_MTases"/>
    <property type="match status" value="1"/>
</dbReference>
<keyword evidence="1" id="KW-0812">Transmembrane</keyword>
<dbReference type="OrthoDB" id="411251at2759"/>
<gene>
    <name evidence="3" type="ORF">KQP761_LOCUS29218</name>
    <name evidence="4" type="ORF">WKI299_LOCUS28309</name>
</gene>
<organism evidence="3 5">
    <name type="scientific">Rotaria magnacalcarata</name>
    <dbReference type="NCBI Taxonomy" id="392030"/>
    <lineage>
        <taxon>Eukaryota</taxon>
        <taxon>Metazoa</taxon>
        <taxon>Spiralia</taxon>
        <taxon>Gnathifera</taxon>
        <taxon>Rotifera</taxon>
        <taxon>Eurotatoria</taxon>
        <taxon>Bdelloidea</taxon>
        <taxon>Philodinida</taxon>
        <taxon>Philodinidae</taxon>
        <taxon>Rotaria</taxon>
    </lineage>
</organism>
<name>A0A816E8C3_9BILA</name>
<dbReference type="EMBL" id="CAJNRF010012355">
    <property type="protein sequence ID" value="CAF2140609.1"/>
    <property type="molecule type" value="Genomic_DNA"/>
</dbReference>
<dbReference type="Proteomes" id="UP000663834">
    <property type="component" value="Unassembled WGS sequence"/>
</dbReference>
<dbReference type="Pfam" id="PF05050">
    <property type="entry name" value="Methyltransf_21"/>
    <property type="match status" value="1"/>
</dbReference>
<protein>
    <recommendedName>
        <fullName evidence="2">Methyltransferase FkbM domain-containing protein</fullName>
    </recommendedName>
</protein>
<accession>A0A816E8C3</accession>
<evidence type="ECO:0000259" key="2">
    <source>
        <dbReference type="Pfam" id="PF05050"/>
    </source>
</evidence>
<dbReference type="NCBIfam" id="TIGR01444">
    <property type="entry name" value="fkbM_fam"/>
    <property type="match status" value="1"/>
</dbReference>
<reference evidence="3" key="1">
    <citation type="submission" date="2021-02" db="EMBL/GenBank/DDBJ databases">
        <authorList>
            <person name="Nowell W R."/>
        </authorList>
    </citation>
    <scope>NUCLEOTIDE SEQUENCE</scope>
</reference>
<keyword evidence="1" id="KW-1133">Transmembrane helix</keyword>
<evidence type="ECO:0000313" key="4">
    <source>
        <dbReference type="EMBL" id="CAF2140609.1"/>
    </source>
</evidence>
<sequence>MPARSRTHKWSFDRQVKQTYIRRMLYNQLFRPRRIFLIIGLTTLSIVINHLYFSTESTDTVRLRSSNRIVKENEIKRKLVEIKDRQPSYKLYIYEGYEIALDRNRAQTKLLDNLKLHDKCQQNPKTIVLDIGASLGQFGLYAAACGCQVYMFEVDPIKLSLLRMSIKLNSFESRVTLIPKAVSDLPPKTRIYMSLNTSSQVSRDKIDDTADLYSAETINLNQFNFSTDIYLLRVDVEGYEIHVFRSSEKLFRSNLIHHVLFQYTPAGTDRVLQNDLLGYMRDILGGRRFYALHPKEPVLFGPIYNEDIDQFYIQHQSQNLERDVYVLFQDEELNIDSKSYEFQASFD</sequence>
<feature type="transmembrane region" description="Helical" evidence="1">
    <location>
        <begin position="35"/>
        <end position="53"/>
    </location>
</feature>
<comment type="caution">
    <text evidence="3">The sequence shown here is derived from an EMBL/GenBank/DDBJ whole genome shotgun (WGS) entry which is preliminary data.</text>
</comment>
<dbReference type="EMBL" id="CAJNOW010016032">
    <property type="protein sequence ID" value="CAF1647090.1"/>
    <property type="molecule type" value="Genomic_DNA"/>
</dbReference>
<feature type="domain" description="Methyltransferase FkbM" evidence="2">
    <location>
        <begin position="130"/>
        <end position="267"/>
    </location>
</feature>
<keyword evidence="1" id="KW-0472">Membrane</keyword>